<evidence type="ECO:0000313" key="1">
    <source>
        <dbReference type="EMBL" id="ABU24039.1"/>
    </source>
</evidence>
<keyword evidence="2" id="KW-1185">Reference proteome</keyword>
<dbReference type="KEGG" id="pmn:PMN2A_2116"/>
<gene>
    <name evidence="1" type="ordered locus">PMN2A_2116</name>
</gene>
<reference evidence="1 2" key="1">
    <citation type="journal article" date="2007" name="PLoS Genet.">
        <title>Patterns and implications of gene gain and loss in the evolution of Prochlorococcus.</title>
        <authorList>
            <person name="Kettler G.C."/>
            <person name="Martiny A.C."/>
            <person name="Huang K."/>
            <person name="Zucker J."/>
            <person name="Coleman M.L."/>
            <person name="Rodrigue S."/>
            <person name="Chen F."/>
            <person name="Lapidus A."/>
            <person name="Ferriera S."/>
            <person name="Johnson J."/>
            <person name="Steglich C."/>
            <person name="Church G.M."/>
            <person name="Richardson P."/>
            <person name="Chisholm S.W."/>
        </authorList>
    </citation>
    <scope>NUCLEOTIDE SEQUENCE [LARGE SCALE GENOMIC DNA]</scope>
    <source>
        <strain evidence="1 2">NATL2A</strain>
    </source>
</reference>
<accession>A7MDV1</accession>
<proteinExistence type="predicted"/>
<name>A7MDV1_PROMT</name>
<protein>
    <submittedName>
        <fullName evidence="1">Uncharacterized protein</fullName>
    </submittedName>
</protein>
<sequence>MELMTKLTEYPSQAKQEALIEAQRSNEEVRVLRKSHS</sequence>
<evidence type="ECO:0000313" key="2">
    <source>
        <dbReference type="Proteomes" id="UP000002535"/>
    </source>
</evidence>
<dbReference type="Proteomes" id="UP000002535">
    <property type="component" value="Chromosome"/>
</dbReference>
<dbReference type="HOGENOM" id="CLU_3347277_0_0_3"/>
<dbReference type="EMBL" id="CP000095">
    <property type="protein sequence ID" value="ABU24039.1"/>
    <property type="molecule type" value="Genomic_DNA"/>
</dbReference>
<dbReference type="AlphaFoldDB" id="A7MDV1"/>
<organism evidence="1 2">
    <name type="scientific">Prochlorococcus marinus (strain NATL2A)</name>
    <dbReference type="NCBI Taxonomy" id="59920"/>
    <lineage>
        <taxon>Bacteria</taxon>
        <taxon>Bacillati</taxon>
        <taxon>Cyanobacteriota</taxon>
        <taxon>Cyanophyceae</taxon>
        <taxon>Synechococcales</taxon>
        <taxon>Prochlorococcaceae</taxon>
        <taxon>Prochlorococcus</taxon>
    </lineage>
</organism>